<keyword evidence="1" id="KW-1133">Transmembrane helix</keyword>
<dbReference type="AlphaFoldDB" id="E2ZK54"/>
<protein>
    <submittedName>
        <fullName evidence="2">Uncharacterized protein</fullName>
    </submittedName>
</protein>
<dbReference type="EMBL" id="AECU01000170">
    <property type="protein sequence ID" value="EFQ06369.1"/>
    <property type="molecule type" value="Genomic_DNA"/>
</dbReference>
<keyword evidence="1" id="KW-0472">Membrane</keyword>
<dbReference type="BioCyc" id="FCF748224-HMP:GTSS-1162-MONOMER"/>
<name>E2ZK54_9FIRM</name>
<evidence type="ECO:0000256" key="1">
    <source>
        <dbReference type="SAM" id="Phobius"/>
    </source>
</evidence>
<feature type="transmembrane region" description="Helical" evidence="1">
    <location>
        <begin position="30"/>
        <end position="50"/>
    </location>
</feature>
<evidence type="ECO:0000313" key="2">
    <source>
        <dbReference type="EMBL" id="EFQ06369.1"/>
    </source>
</evidence>
<reference evidence="2 3" key="1">
    <citation type="submission" date="2010-08" db="EMBL/GenBank/DDBJ databases">
        <authorList>
            <person name="Weinstock G."/>
            <person name="Sodergren E."/>
            <person name="Clifton S."/>
            <person name="Fulton L."/>
            <person name="Fulton B."/>
            <person name="Courtney L."/>
            <person name="Fronick C."/>
            <person name="Harrison M."/>
            <person name="Strong C."/>
            <person name="Farmer C."/>
            <person name="Delahaunty K."/>
            <person name="Markovic C."/>
            <person name="Hall O."/>
            <person name="Minx P."/>
            <person name="Tomlinson C."/>
            <person name="Mitreva M."/>
            <person name="Hou S."/>
            <person name="Chen J."/>
            <person name="Wollam A."/>
            <person name="Pepin K.H."/>
            <person name="Johnson M."/>
            <person name="Bhonagiri V."/>
            <person name="Zhang X."/>
            <person name="Suruliraj S."/>
            <person name="Warren W."/>
            <person name="Chinwalla A."/>
            <person name="Mardis E.R."/>
            <person name="Wilson R.K."/>
        </authorList>
    </citation>
    <scope>NUCLEOTIDE SEQUENCE [LARGE SCALE GENOMIC DNA]</scope>
    <source>
        <strain evidence="2 3">KLE1255</strain>
    </source>
</reference>
<proteinExistence type="predicted"/>
<gene>
    <name evidence="2" type="ORF">HMPREF9436_02056</name>
</gene>
<evidence type="ECO:0000313" key="3">
    <source>
        <dbReference type="Proteomes" id="UP000006028"/>
    </source>
</evidence>
<accession>E2ZK54</accession>
<sequence length="66" mass="7824">MWNEMFYLEIVQIFLLTKVAFMCKHQSKCFIHFVGIILSATFAFFSFQGFDCYMGFGAVRSFEFDH</sequence>
<comment type="caution">
    <text evidence="2">The sequence shown here is derived from an EMBL/GenBank/DDBJ whole genome shotgun (WGS) entry which is preliminary data.</text>
</comment>
<organism evidence="2 3">
    <name type="scientific">Faecalibacterium cf. prausnitzii KLE1255</name>
    <dbReference type="NCBI Taxonomy" id="748224"/>
    <lineage>
        <taxon>Bacteria</taxon>
        <taxon>Bacillati</taxon>
        <taxon>Bacillota</taxon>
        <taxon>Clostridia</taxon>
        <taxon>Eubacteriales</taxon>
        <taxon>Oscillospiraceae</taxon>
        <taxon>Faecalibacterium</taxon>
    </lineage>
</organism>
<feature type="transmembrane region" description="Helical" evidence="1">
    <location>
        <begin position="6"/>
        <end position="23"/>
    </location>
</feature>
<dbReference type="Proteomes" id="UP000006028">
    <property type="component" value="Unassembled WGS sequence"/>
</dbReference>
<keyword evidence="1" id="KW-0812">Transmembrane</keyword>
<dbReference type="HOGENOM" id="CLU_2824740_0_0_9"/>
<dbReference type="STRING" id="748224.HMPREF9436_02056"/>